<dbReference type="EMBL" id="FOAF01000001">
    <property type="protein sequence ID" value="SEK55271.1"/>
    <property type="molecule type" value="Genomic_DNA"/>
</dbReference>
<accession>A0A1H7HYB5</accession>
<feature type="chain" id="PRO_5011587864" evidence="1">
    <location>
        <begin position="25"/>
        <end position="363"/>
    </location>
</feature>
<dbReference type="OrthoDB" id="792648at2"/>
<dbReference type="STRING" id="407022.SAMN05661044_00526"/>
<keyword evidence="1" id="KW-0732">Signal</keyword>
<dbReference type="InterPro" id="IPR015943">
    <property type="entry name" value="WD40/YVTN_repeat-like_dom_sf"/>
</dbReference>
<dbReference type="PANTHER" id="PTHR47197">
    <property type="entry name" value="PROTEIN NIRF"/>
    <property type="match status" value="1"/>
</dbReference>
<name>A0A1H7HYB5_OLID1</name>
<gene>
    <name evidence="2" type="ORF">SAMN05661044_00526</name>
</gene>
<keyword evidence="3" id="KW-1185">Reference proteome</keyword>
<dbReference type="SUPFAM" id="SSF50969">
    <property type="entry name" value="YVTN repeat-like/Quinoprotein amine dehydrogenase"/>
    <property type="match status" value="1"/>
</dbReference>
<dbReference type="PROSITE" id="PS51257">
    <property type="entry name" value="PROKAR_LIPOPROTEIN"/>
    <property type="match status" value="1"/>
</dbReference>
<protein>
    <submittedName>
        <fullName evidence="2">40-residue YVTN family beta-propeller repeat-containing protein</fullName>
    </submittedName>
</protein>
<sequence>MKRKFNHFYLSLLGGALLTLGACSKNDDPEPLPPTPEEIGIYVLNEGANMNSGLGFLSLSTTQYTDEVYPGGIGKGANDIAIYGTKLYVAVTDENKLLVLDAASRSELETINISFPRSILSYRGKIYVTSQGENKLVAVDTSNYSVNSVSVGRSPEQLTAISGKIYVANSGWREASNGGDYDDRISVVNASSLTVENSITVAENIQTIAADTTQNVLYVNAAPTYSSQPVKPSKLYVVNTANNQITPMNFGAEDIAVVPETKQAYMISRNYNNSEKATCLLMNLTNQTVQNFGNDANMENPYSIRFLLSAGGLLLIGDAKSDYTSKGKFHIYTLYQNGSSQFGGSFNAGVSPKAFAFNINEKK</sequence>
<dbReference type="Proteomes" id="UP000199421">
    <property type="component" value="Unassembled WGS sequence"/>
</dbReference>
<organism evidence="2 3">
    <name type="scientific">Olivibacter domesticus</name>
    <name type="common">Pseudosphingobacterium domesticum</name>
    <dbReference type="NCBI Taxonomy" id="407022"/>
    <lineage>
        <taxon>Bacteria</taxon>
        <taxon>Pseudomonadati</taxon>
        <taxon>Bacteroidota</taxon>
        <taxon>Sphingobacteriia</taxon>
        <taxon>Sphingobacteriales</taxon>
        <taxon>Sphingobacteriaceae</taxon>
        <taxon>Olivibacter</taxon>
    </lineage>
</organism>
<dbReference type="AlphaFoldDB" id="A0A1H7HYB5"/>
<dbReference type="PANTHER" id="PTHR47197:SF3">
    <property type="entry name" value="DIHYDRO-HEME D1 DEHYDROGENASE"/>
    <property type="match status" value="1"/>
</dbReference>
<evidence type="ECO:0000313" key="2">
    <source>
        <dbReference type="EMBL" id="SEK55271.1"/>
    </source>
</evidence>
<feature type="signal peptide" evidence="1">
    <location>
        <begin position="1"/>
        <end position="24"/>
    </location>
</feature>
<evidence type="ECO:0000313" key="3">
    <source>
        <dbReference type="Proteomes" id="UP000199421"/>
    </source>
</evidence>
<proteinExistence type="predicted"/>
<evidence type="ECO:0000256" key="1">
    <source>
        <dbReference type="SAM" id="SignalP"/>
    </source>
</evidence>
<reference evidence="3" key="1">
    <citation type="submission" date="2016-10" db="EMBL/GenBank/DDBJ databases">
        <authorList>
            <person name="Varghese N."/>
            <person name="Submissions S."/>
        </authorList>
    </citation>
    <scope>NUCLEOTIDE SEQUENCE [LARGE SCALE GENOMIC DNA]</scope>
    <source>
        <strain evidence="3">DSM 18733</strain>
    </source>
</reference>
<dbReference type="InterPro" id="IPR011044">
    <property type="entry name" value="Quino_amine_DH_bsu"/>
</dbReference>
<dbReference type="RefSeq" id="WP_093317915.1">
    <property type="nucleotide sequence ID" value="NZ_FOAF01000001.1"/>
</dbReference>
<dbReference type="InterPro" id="IPR051200">
    <property type="entry name" value="Host-pathogen_enzymatic-act"/>
</dbReference>
<dbReference type="Gene3D" id="2.130.10.10">
    <property type="entry name" value="YVTN repeat-like/Quinoprotein amine dehydrogenase"/>
    <property type="match status" value="1"/>
</dbReference>